<sequence length="230" mass="26929">MTIELNPLQNNLVINIETILPNETLLHLFTFLKEIKTTRLVNKKWRELSLTAEFYEIKKFISFISDKVNKKKYPNESDQINELNKKMLFNYFQNIFVLERALINILKNFEQTDLDQLKLFIEDRDPIDLSFACLSTSLFDLISLHKDLEQLLLDAERQNAIVKNERCQKLYEAFKKANRLSEAAQLIQIATDPVERTMGSTKNIYPRSSIASEIFCDLMQKGNLEIAKIF</sequence>
<dbReference type="AlphaFoldDB" id="A0A0C1C5D0"/>
<dbReference type="EMBL" id="JSAM01000118">
    <property type="protein sequence ID" value="KIA76420.1"/>
    <property type="molecule type" value="Genomic_DNA"/>
</dbReference>
<dbReference type="PATRIC" id="fig|83552.4.peg.2468"/>
<gene>
    <name evidence="1" type="ORF">DB43_AH00050</name>
</gene>
<accession>A0A0C1C5D0</accession>
<comment type="caution">
    <text evidence="1">The sequence shown here is derived from an EMBL/GenBank/DDBJ whole genome shotgun (WGS) entry which is preliminary data.</text>
</comment>
<dbReference type="SUPFAM" id="SSF81383">
    <property type="entry name" value="F-box domain"/>
    <property type="match status" value="1"/>
</dbReference>
<organism evidence="1 2">
    <name type="scientific">Parachlamydia acanthamoebae</name>
    <dbReference type="NCBI Taxonomy" id="83552"/>
    <lineage>
        <taxon>Bacteria</taxon>
        <taxon>Pseudomonadati</taxon>
        <taxon>Chlamydiota</taxon>
        <taxon>Chlamydiia</taxon>
        <taxon>Parachlamydiales</taxon>
        <taxon>Parachlamydiaceae</taxon>
        <taxon>Parachlamydia</taxon>
    </lineage>
</organism>
<evidence type="ECO:0000313" key="1">
    <source>
        <dbReference type="EMBL" id="KIA76420.1"/>
    </source>
</evidence>
<dbReference type="CDD" id="cd09917">
    <property type="entry name" value="F-box_SF"/>
    <property type="match status" value="1"/>
</dbReference>
<protein>
    <recommendedName>
        <fullName evidence="3">F-box domain-containing protein</fullName>
    </recommendedName>
</protein>
<evidence type="ECO:0000313" key="2">
    <source>
        <dbReference type="Proteomes" id="UP000031307"/>
    </source>
</evidence>
<proteinExistence type="predicted"/>
<dbReference type="InterPro" id="IPR036047">
    <property type="entry name" value="F-box-like_dom_sf"/>
</dbReference>
<dbReference type="RefSeq" id="WP_237754072.1">
    <property type="nucleotide sequence ID" value="NZ_JSAM01000118.1"/>
</dbReference>
<name>A0A0C1C5D0_9BACT</name>
<dbReference type="Proteomes" id="UP000031307">
    <property type="component" value="Unassembled WGS sequence"/>
</dbReference>
<evidence type="ECO:0008006" key="3">
    <source>
        <dbReference type="Google" id="ProtNLM"/>
    </source>
</evidence>
<reference evidence="1 2" key="1">
    <citation type="journal article" date="2014" name="Mol. Biol. Evol.">
        <title>Massive expansion of Ubiquitination-related gene families within the Chlamydiae.</title>
        <authorList>
            <person name="Domman D."/>
            <person name="Collingro A."/>
            <person name="Lagkouvardos I."/>
            <person name="Gehre L."/>
            <person name="Weinmaier T."/>
            <person name="Rattei T."/>
            <person name="Subtil A."/>
            <person name="Horn M."/>
        </authorList>
    </citation>
    <scope>NUCLEOTIDE SEQUENCE [LARGE SCALE GENOMIC DNA]</scope>
    <source>
        <strain evidence="1 2">OEW1</strain>
    </source>
</reference>